<evidence type="ECO:0000313" key="7">
    <source>
        <dbReference type="EMBL" id="EHO41943.1"/>
    </source>
</evidence>
<evidence type="ECO:0000256" key="1">
    <source>
        <dbReference type="ARBA" id="ARBA00005695"/>
    </source>
</evidence>
<evidence type="ECO:0000259" key="5">
    <source>
        <dbReference type="Pfam" id="PF00496"/>
    </source>
</evidence>
<evidence type="ECO:0000256" key="4">
    <source>
        <dbReference type="SAM" id="Phobius"/>
    </source>
</evidence>
<keyword evidence="4" id="KW-0812">Transmembrane</keyword>
<evidence type="ECO:0000256" key="3">
    <source>
        <dbReference type="ARBA" id="ARBA00022729"/>
    </source>
</evidence>
<dbReference type="Proteomes" id="UP000183868">
    <property type="component" value="Chromosome"/>
</dbReference>
<dbReference type="Pfam" id="PF00496">
    <property type="entry name" value="SBP_bac_5"/>
    <property type="match status" value="1"/>
</dbReference>
<dbReference type="EMBL" id="CM001402">
    <property type="protein sequence ID" value="EHO41943.1"/>
    <property type="molecule type" value="Genomic_DNA"/>
</dbReference>
<dbReference type="InterPro" id="IPR000914">
    <property type="entry name" value="SBP_5_dom"/>
</dbReference>
<reference evidence="6 9" key="2">
    <citation type="submission" date="2016-11" db="EMBL/GenBank/DDBJ databases">
        <title>Genomic analysis of Caldithrix abyssi and proposal of a novel bacterial phylum Caldithrichaeota.</title>
        <authorList>
            <person name="Kublanov I."/>
            <person name="Sigalova O."/>
            <person name="Gavrilov S."/>
            <person name="Lebedinsky A."/>
            <person name="Ivanova N."/>
            <person name="Daum C."/>
            <person name="Reddy T."/>
            <person name="Klenk H.P."/>
            <person name="Goker M."/>
            <person name="Reva O."/>
            <person name="Miroshnichenko M."/>
            <person name="Kyprides N."/>
            <person name="Woyke T."/>
            <person name="Gelfand M."/>
        </authorList>
    </citation>
    <scope>NUCLEOTIDE SEQUENCE [LARGE SCALE GENOMIC DNA]</scope>
    <source>
        <strain evidence="6 9">LF13</strain>
    </source>
</reference>
<dbReference type="STRING" id="880073.Cabys_1134"/>
<keyword evidence="4" id="KW-1133">Transmembrane helix</keyword>
<name>H1XXF8_CALAY</name>
<dbReference type="RefSeq" id="WP_006929132.1">
    <property type="nucleotide sequence ID" value="NZ_CM001402.1"/>
</dbReference>
<sequence length="585" mass="66465">MNYVSQKGFIDKKYLLIGGGLIVVVAVALYFLFAPNLKDQIVIPYISHQKPIMDPHIPSHIPISDKLDEMLYDGLFNISANPSGITYEDGLGELVGIDADNMVTVRLKPTVKWHQSFKVLLHKEDIEITPTEAVYFIANDLRFTLKRIQRLGSLSPDYVLVGQAVESFDFMGPDDNNEIRFKFKGDRIWNENDIKEVLSFKIIPHTATYNQLNYTNGTGPYMYAGEYKDAIYFPKNPAGAANISRVVLKPFIDNSTFTSELSGGNINCLLSTPFGALSPILQDSTDFFYKSNISNTFFAVFFNTQRLNKEQRKALKALINNKAIINRFYKVGTKQQRHITDFQGNFDNYDDYLNYSVFPSSSYYVQEKIVQPSKTPPGAETHALSDTVKIVTCLNFGFREELAELIRILNDPAVTGGKIKALAVSNEQIKRGNYDAVLVPVTNYRSNFMFDLYEIFLREPDFSTHKIHLITDSDGFGQRSINLQSFQADKNFFRLDAVNAAEDREAIARLLQNIYTFMSTREIGDKQAFARFIDEQEQELALGSWLFSLPSLAYFSAQFDPESIDIYGVASQLSTIEKWREAKKK</sequence>
<dbReference type="SUPFAM" id="SSF53850">
    <property type="entry name" value="Periplasmic binding protein-like II"/>
    <property type="match status" value="1"/>
</dbReference>
<dbReference type="AlphaFoldDB" id="H1XXF8"/>
<dbReference type="Proteomes" id="UP000004671">
    <property type="component" value="Chromosome"/>
</dbReference>
<keyword evidence="2" id="KW-0813">Transport</keyword>
<dbReference type="PaxDb" id="880073-Calab_2333"/>
<dbReference type="KEGG" id="caby:Cabys_1134"/>
<dbReference type="EMBL" id="CP018099">
    <property type="protein sequence ID" value="APF17883.1"/>
    <property type="molecule type" value="Genomic_DNA"/>
</dbReference>
<dbReference type="GO" id="GO:1904680">
    <property type="term" value="F:peptide transmembrane transporter activity"/>
    <property type="evidence" value="ECO:0007669"/>
    <property type="project" value="TreeGrafter"/>
</dbReference>
<feature type="transmembrane region" description="Helical" evidence="4">
    <location>
        <begin position="14"/>
        <end position="33"/>
    </location>
</feature>
<evidence type="ECO:0000256" key="2">
    <source>
        <dbReference type="ARBA" id="ARBA00022448"/>
    </source>
</evidence>
<dbReference type="InterPro" id="IPR039424">
    <property type="entry name" value="SBP_5"/>
</dbReference>
<dbReference type="InParanoid" id="H1XXF8"/>
<dbReference type="HOGENOM" id="CLU_465958_0_0_0"/>
<keyword evidence="4" id="KW-0472">Membrane</keyword>
<proteinExistence type="inferred from homology"/>
<dbReference type="GO" id="GO:0015833">
    <property type="term" value="P:peptide transport"/>
    <property type="evidence" value="ECO:0007669"/>
    <property type="project" value="TreeGrafter"/>
</dbReference>
<evidence type="ECO:0000313" key="9">
    <source>
        <dbReference type="Proteomes" id="UP000183868"/>
    </source>
</evidence>
<evidence type="ECO:0000313" key="8">
    <source>
        <dbReference type="Proteomes" id="UP000004671"/>
    </source>
</evidence>
<dbReference type="Gene3D" id="3.10.105.10">
    <property type="entry name" value="Dipeptide-binding Protein, Domain 3"/>
    <property type="match status" value="1"/>
</dbReference>
<protein>
    <submittedName>
        <fullName evidence="6">ABC-type transport system, substrate-binding protein</fullName>
    </submittedName>
</protein>
<dbReference type="Gene3D" id="3.90.76.10">
    <property type="entry name" value="Dipeptide-binding Protein, Domain 1"/>
    <property type="match status" value="1"/>
</dbReference>
<comment type="similarity">
    <text evidence="1">Belongs to the bacterial solute-binding protein 5 family.</text>
</comment>
<dbReference type="Gene3D" id="3.40.190.10">
    <property type="entry name" value="Periplasmic binding protein-like II"/>
    <property type="match status" value="1"/>
</dbReference>
<keyword evidence="3" id="KW-0732">Signal</keyword>
<dbReference type="PANTHER" id="PTHR30290:SF9">
    <property type="entry name" value="OLIGOPEPTIDE-BINDING PROTEIN APPA"/>
    <property type="match status" value="1"/>
</dbReference>
<evidence type="ECO:0000313" key="6">
    <source>
        <dbReference type="EMBL" id="APF17883.1"/>
    </source>
</evidence>
<gene>
    <name evidence="6" type="ORF">Cabys_1134</name>
    <name evidence="7" type="ORF">Calab_2333</name>
</gene>
<reference evidence="7 8" key="1">
    <citation type="submission" date="2011-09" db="EMBL/GenBank/DDBJ databases">
        <title>The permanent draft genome of Caldithrix abyssi DSM 13497.</title>
        <authorList>
            <consortium name="US DOE Joint Genome Institute (JGI-PGF)"/>
            <person name="Lucas S."/>
            <person name="Han J."/>
            <person name="Lapidus A."/>
            <person name="Bruce D."/>
            <person name="Goodwin L."/>
            <person name="Pitluck S."/>
            <person name="Peters L."/>
            <person name="Kyrpides N."/>
            <person name="Mavromatis K."/>
            <person name="Ivanova N."/>
            <person name="Mikhailova N."/>
            <person name="Chertkov O."/>
            <person name="Detter J.C."/>
            <person name="Tapia R."/>
            <person name="Han C."/>
            <person name="Land M."/>
            <person name="Hauser L."/>
            <person name="Markowitz V."/>
            <person name="Cheng J.-F."/>
            <person name="Hugenholtz P."/>
            <person name="Woyke T."/>
            <person name="Wu D."/>
            <person name="Spring S."/>
            <person name="Brambilla E."/>
            <person name="Klenk H.-P."/>
            <person name="Eisen J.A."/>
        </authorList>
    </citation>
    <scope>NUCLEOTIDE SEQUENCE [LARGE SCALE GENOMIC DNA]</scope>
    <source>
        <strain evidence="7 8">DSM 13497</strain>
    </source>
</reference>
<accession>H1XXF8</accession>
<keyword evidence="8" id="KW-1185">Reference proteome</keyword>
<dbReference type="PANTHER" id="PTHR30290">
    <property type="entry name" value="PERIPLASMIC BINDING COMPONENT OF ABC TRANSPORTER"/>
    <property type="match status" value="1"/>
</dbReference>
<feature type="domain" description="Solute-binding protein family 5" evidence="5">
    <location>
        <begin position="99"/>
        <end position="355"/>
    </location>
</feature>
<organism evidence="7 8">
    <name type="scientific">Caldithrix abyssi DSM 13497</name>
    <dbReference type="NCBI Taxonomy" id="880073"/>
    <lineage>
        <taxon>Bacteria</taxon>
        <taxon>Pseudomonadati</taxon>
        <taxon>Calditrichota</taxon>
        <taxon>Calditrichia</taxon>
        <taxon>Calditrichales</taxon>
        <taxon>Calditrichaceae</taxon>
        <taxon>Caldithrix</taxon>
    </lineage>
</organism>